<dbReference type="PANTHER" id="PTHR10030">
    <property type="entry name" value="ALPHA-L-FUCOSIDASE"/>
    <property type="match status" value="1"/>
</dbReference>
<evidence type="ECO:0000313" key="9">
    <source>
        <dbReference type="Proteomes" id="UP001497623"/>
    </source>
</evidence>
<dbReference type="PANTHER" id="PTHR10030:SF37">
    <property type="entry name" value="ALPHA-L-FUCOSIDASE-RELATED"/>
    <property type="match status" value="1"/>
</dbReference>
<keyword evidence="6" id="KW-0326">Glycosidase</keyword>
<dbReference type="GO" id="GO:0006004">
    <property type="term" value="P:fucose metabolic process"/>
    <property type="evidence" value="ECO:0007669"/>
    <property type="project" value="InterPro"/>
</dbReference>
<dbReference type="AlphaFoldDB" id="A0AAV2RDQ0"/>
<feature type="non-terminal residue" evidence="8">
    <location>
        <position position="226"/>
    </location>
</feature>
<evidence type="ECO:0000259" key="7">
    <source>
        <dbReference type="Pfam" id="PF01120"/>
    </source>
</evidence>
<evidence type="ECO:0000256" key="5">
    <source>
        <dbReference type="ARBA" id="ARBA00022801"/>
    </source>
</evidence>
<comment type="similarity">
    <text evidence="2">Belongs to the glycosyl hydrolase 29 family.</text>
</comment>
<evidence type="ECO:0000256" key="4">
    <source>
        <dbReference type="ARBA" id="ARBA00022729"/>
    </source>
</evidence>
<dbReference type="Gene3D" id="3.20.20.80">
    <property type="entry name" value="Glycosidases"/>
    <property type="match status" value="1"/>
</dbReference>
<keyword evidence="9" id="KW-1185">Reference proteome</keyword>
<comment type="caution">
    <text evidence="8">The sequence shown here is derived from an EMBL/GenBank/DDBJ whole genome shotgun (WGS) entry which is preliminary data.</text>
</comment>
<dbReference type="InterPro" id="IPR057739">
    <property type="entry name" value="Glyco_hydro_29_N"/>
</dbReference>
<keyword evidence="4" id="KW-0732">Signal</keyword>
<dbReference type="EMBL" id="CAXKWB010018533">
    <property type="protein sequence ID" value="CAL4120940.1"/>
    <property type="molecule type" value="Genomic_DNA"/>
</dbReference>
<dbReference type="InterPro" id="IPR016286">
    <property type="entry name" value="FUC_metazoa-typ"/>
</dbReference>
<organism evidence="8 9">
    <name type="scientific">Meganyctiphanes norvegica</name>
    <name type="common">Northern krill</name>
    <name type="synonym">Thysanopoda norvegica</name>
    <dbReference type="NCBI Taxonomy" id="48144"/>
    <lineage>
        <taxon>Eukaryota</taxon>
        <taxon>Metazoa</taxon>
        <taxon>Ecdysozoa</taxon>
        <taxon>Arthropoda</taxon>
        <taxon>Crustacea</taxon>
        <taxon>Multicrustacea</taxon>
        <taxon>Malacostraca</taxon>
        <taxon>Eumalacostraca</taxon>
        <taxon>Eucarida</taxon>
        <taxon>Euphausiacea</taxon>
        <taxon>Euphausiidae</taxon>
        <taxon>Meganyctiphanes</taxon>
    </lineage>
</organism>
<sequence>QLIPAPRVSHCVVLITMTRGSSSTASIALLLLFIQCNLVLSTRYEANWTSLDTRPLPPWYDSAKIGIFMHWGVFSVPSYASEWFWAYWKGGDLRIIEFMKNNYRPGFTYQDFAPQFTAEFYDPEEWANIFKAAGAKYVVLTSKHHEGYTMWPSKYSWGWNVMDVGPKRDLLGDLATALRNVTPDIHFGVYHSLYEWYNPLYQMDKKNHFQTNKFSMGKTMPELYEL</sequence>
<protein>
    <recommendedName>
        <fullName evidence="3">alpha-L-fucosidase</fullName>
        <ecNumber evidence="3">3.2.1.51</ecNumber>
    </recommendedName>
</protein>
<keyword evidence="5" id="KW-0378">Hydrolase</keyword>
<feature type="domain" description="Glycoside hydrolase family 29 N-terminal" evidence="7">
    <location>
        <begin position="35"/>
        <end position="226"/>
    </location>
</feature>
<evidence type="ECO:0000313" key="8">
    <source>
        <dbReference type="EMBL" id="CAL4120940.1"/>
    </source>
</evidence>
<dbReference type="Pfam" id="PF01120">
    <property type="entry name" value="Alpha_L_fucos"/>
    <property type="match status" value="1"/>
</dbReference>
<dbReference type="SUPFAM" id="SSF51445">
    <property type="entry name" value="(Trans)glycosidases"/>
    <property type="match status" value="1"/>
</dbReference>
<name>A0AAV2RDQ0_MEGNR</name>
<evidence type="ECO:0000256" key="6">
    <source>
        <dbReference type="ARBA" id="ARBA00023295"/>
    </source>
</evidence>
<dbReference type="GO" id="GO:0016139">
    <property type="term" value="P:glycoside catabolic process"/>
    <property type="evidence" value="ECO:0007669"/>
    <property type="project" value="TreeGrafter"/>
</dbReference>
<gene>
    <name evidence="8" type="ORF">MNOR_LOCUS22225</name>
</gene>
<feature type="non-terminal residue" evidence="8">
    <location>
        <position position="1"/>
    </location>
</feature>
<dbReference type="InterPro" id="IPR000933">
    <property type="entry name" value="Glyco_hydro_29"/>
</dbReference>
<dbReference type="PRINTS" id="PR00741">
    <property type="entry name" value="GLHYDRLASE29"/>
</dbReference>
<evidence type="ECO:0000256" key="2">
    <source>
        <dbReference type="ARBA" id="ARBA00007951"/>
    </source>
</evidence>
<evidence type="ECO:0000256" key="3">
    <source>
        <dbReference type="ARBA" id="ARBA00012662"/>
    </source>
</evidence>
<dbReference type="Proteomes" id="UP001497623">
    <property type="component" value="Unassembled WGS sequence"/>
</dbReference>
<dbReference type="GO" id="GO:0005764">
    <property type="term" value="C:lysosome"/>
    <property type="evidence" value="ECO:0007669"/>
    <property type="project" value="TreeGrafter"/>
</dbReference>
<dbReference type="SMART" id="SM00812">
    <property type="entry name" value="Alpha_L_fucos"/>
    <property type="match status" value="1"/>
</dbReference>
<dbReference type="EC" id="3.2.1.51" evidence="3"/>
<proteinExistence type="inferred from homology"/>
<evidence type="ECO:0000256" key="1">
    <source>
        <dbReference type="ARBA" id="ARBA00004071"/>
    </source>
</evidence>
<comment type="function">
    <text evidence="1">Alpha-L-fucosidase is responsible for hydrolyzing the alpha-1,6-linked fucose joined to the reducing-end N-acetylglucosamine of the carbohydrate moieties of glycoproteins.</text>
</comment>
<dbReference type="InterPro" id="IPR017853">
    <property type="entry name" value="GH"/>
</dbReference>
<reference evidence="8 9" key="1">
    <citation type="submission" date="2024-05" db="EMBL/GenBank/DDBJ databases">
        <authorList>
            <person name="Wallberg A."/>
        </authorList>
    </citation>
    <scope>NUCLEOTIDE SEQUENCE [LARGE SCALE GENOMIC DNA]</scope>
</reference>
<accession>A0AAV2RDQ0</accession>
<dbReference type="GO" id="GO:0004560">
    <property type="term" value="F:alpha-L-fucosidase activity"/>
    <property type="evidence" value="ECO:0007669"/>
    <property type="project" value="UniProtKB-EC"/>
</dbReference>